<proteinExistence type="predicted"/>
<accession>A0ABS9XDX5</accession>
<evidence type="ECO:0000313" key="1">
    <source>
        <dbReference type="EMBL" id="MCI3240294.1"/>
    </source>
</evidence>
<dbReference type="RefSeq" id="WP_242709363.1">
    <property type="nucleotide sequence ID" value="NZ_JALDAX010000003.1"/>
</dbReference>
<name>A0ABS9XDX5_9ACTN</name>
<gene>
    <name evidence="1" type="ORF">MQN93_11220</name>
</gene>
<evidence type="ECO:0008006" key="3">
    <source>
        <dbReference type="Google" id="ProtNLM"/>
    </source>
</evidence>
<sequence length="105" mass="11140">MSKIPGWLLRHQITIEPYLGESSTGPRYGPAVTVRAFVDQQTRAVRSAGGEETTSSSTAYAAPETVAPALSRVTLPDGRKTTVIAALPRDGGGLPTPDHLEIQLQ</sequence>
<evidence type="ECO:0000313" key="2">
    <source>
        <dbReference type="Proteomes" id="UP001165270"/>
    </source>
</evidence>
<keyword evidence="2" id="KW-1185">Reference proteome</keyword>
<reference evidence="1" key="1">
    <citation type="submission" date="2022-03" db="EMBL/GenBank/DDBJ databases">
        <title>Streptomyces 7R015 and 7R016 isolated from Barleria lupulina in Thailand.</title>
        <authorList>
            <person name="Kanchanasin P."/>
            <person name="Phongsopitanun W."/>
            <person name="Tanasupawat S."/>
        </authorList>
    </citation>
    <scope>NUCLEOTIDE SEQUENCE</scope>
    <source>
        <strain evidence="1">7R016</strain>
    </source>
</reference>
<organism evidence="1 2">
    <name type="scientific">Streptomyces spinosisporus</name>
    <dbReference type="NCBI Taxonomy" id="2927582"/>
    <lineage>
        <taxon>Bacteria</taxon>
        <taxon>Bacillati</taxon>
        <taxon>Actinomycetota</taxon>
        <taxon>Actinomycetes</taxon>
        <taxon>Kitasatosporales</taxon>
        <taxon>Streptomycetaceae</taxon>
        <taxon>Streptomyces</taxon>
    </lineage>
</organism>
<protein>
    <recommendedName>
        <fullName evidence="3">Head-tail adaptor protein</fullName>
    </recommendedName>
</protein>
<dbReference type="EMBL" id="JALDAX010000003">
    <property type="protein sequence ID" value="MCI3240294.1"/>
    <property type="molecule type" value="Genomic_DNA"/>
</dbReference>
<comment type="caution">
    <text evidence="1">The sequence shown here is derived from an EMBL/GenBank/DDBJ whole genome shotgun (WGS) entry which is preliminary data.</text>
</comment>
<dbReference type="Proteomes" id="UP001165270">
    <property type="component" value="Unassembled WGS sequence"/>
</dbReference>